<evidence type="ECO:0000256" key="1">
    <source>
        <dbReference type="ARBA" id="ARBA00004141"/>
    </source>
</evidence>
<feature type="transmembrane region" description="Helical" evidence="6">
    <location>
        <begin position="432"/>
        <end position="449"/>
    </location>
</feature>
<feature type="transmembrane region" description="Helical" evidence="6">
    <location>
        <begin position="255"/>
        <end position="275"/>
    </location>
</feature>
<dbReference type="AlphaFoldDB" id="A0A1X2IWQ7"/>
<feature type="region of interest" description="Disordered" evidence="5">
    <location>
        <begin position="651"/>
        <end position="702"/>
    </location>
</feature>
<dbReference type="Pfam" id="PF00916">
    <property type="entry name" value="Sulfate_transp"/>
    <property type="match status" value="1"/>
</dbReference>
<evidence type="ECO:0000313" key="8">
    <source>
        <dbReference type="EMBL" id="ORZ23485.1"/>
    </source>
</evidence>
<dbReference type="Proteomes" id="UP000193560">
    <property type="component" value="Unassembled WGS sequence"/>
</dbReference>
<dbReference type="OrthoDB" id="288203at2759"/>
<feature type="transmembrane region" description="Helical" evidence="6">
    <location>
        <begin position="164"/>
        <end position="183"/>
    </location>
</feature>
<feature type="transmembrane region" description="Helical" evidence="6">
    <location>
        <begin position="376"/>
        <end position="395"/>
    </location>
</feature>
<dbReference type="GO" id="GO:0055085">
    <property type="term" value="P:transmembrane transport"/>
    <property type="evidence" value="ECO:0007669"/>
    <property type="project" value="InterPro"/>
</dbReference>
<dbReference type="Pfam" id="PF01740">
    <property type="entry name" value="STAS"/>
    <property type="match status" value="1"/>
</dbReference>
<keyword evidence="3 6" id="KW-1133">Transmembrane helix</keyword>
<evidence type="ECO:0000256" key="3">
    <source>
        <dbReference type="ARBA" id="ARBA00022989"/>
    </source>
</evidence>
<feature type="transmembrane region" description="Helical" evidence="6">
    <location>
        <begin position="86"/>
        <end position="103"/>
    </location>
</feature>
<keyword evidence="2 6" id="KW-0812">Transmembrane</keyword>
<reference evidence="8 9" key="1">
    <citation type="submission" date="2016-07" db="EMBL/GenBank/DDBJ databases">
        <title>Pervasive Adenine N6-methylation of Active Genes in Fungi.</title>
        <authorList>
            <consortium name="DOE Joint Genome Institute"/>
            <person name="Mondo S.J."/>
            <person name="Dannebaum R.O."/>
            <person name="Kuo R.C."/>
            <person name="Labutti K."/>
            <person name="Haridas S."/>
            <person name="Kuo A."/>
            <person name="Salamov A."/>
            <person name="Ahrendt S.R."/>
            <person name="Lipzen A."/>
            <person name="Sullivan W."/>
            <person name="Andreopoulos W.B."/>
            <person name="Clum A."/>
            <person name="Lindquist E."/>
            <person name="Daum C."/>
            <person name="Ramamoorthy G.K."/>
            <person name="Gryganskyi A."/>
            <person name="Culley D."/>
            <person name="Magnuson J.K."/>
            <person name="James T.Y."/>
            <person name="O'Malley M.A."/>
            <person name="Stajich J.E."/>
            <person name="Spatafora J.W."/>
            <person name="Visel A."/>
            <person name="Grigoriev I.V."/>
        </authorList>
    </citation>
    <scope>NUCLEOTIDE SEQUENCE [LARGE SCALE GENOMIC DNA]</scope>
    <source>
        <strain evidence="8 9">NRRL 1336</strain>
    </source>
</reference>
<gene>
    <name evidence="8" type="ORF">BCR42DRAFT_487451</name>
</gene>
<proteinExistence type="predicted"/>
<feature type="transmembrane region" description="Helical" evidence="6">
    <location>
        <begin position="138"/>
        <end position="158"/>
    </location>
</feature>
<dbReference type="InterPro" id="IPR036513">
    <property type="entry name" value="STAS_dom_sf"/>
</dbReference>
<dbReference type="EMBL" id="MCGE01000003">
    <property type="protein sequence ID" value="ORZ23485.1"/>
    <property type="molecule type" value="Genomic_DNA"/>
</dbReference>
<dbReference type="PROSITE" id="PS50801">
    <property type="entry name" value="STAS"/>
    <property type="match status" value="1"/>
</dbReference>
<dbReference type="GO" id="GO:0016020">
    <property type="term" value="C:membrane"/>
    <property type="evidence" value="ECO:0007669"/>
    <property type="project" value="UniProtKB-SubCell"/>
</dbReference>
<dbReference type="CDD" id="cd07042">
    <property type="entry name" value="STAS_SulP_like_sulfate_transporter"/>
    <property type="match status" value="1"/>
</dbReference>
<dbReference type="PANTHER" id="PTHR11814">
    <property type="entry name" value="SULFATE TRANSPORTER"/>
    <property type="match status" value="1"/>
</dbReference>
<comment type="subcellular location">
    <subcellularLocation>
        <location evidence="1">Membrane</location>
        <topology evidence="1">Multi-pass membrane protein</topology>
    </subcellularLocation>
</comment>
<dbReference type="NCBIfam" id="TIGR00815">
    <property type="entry name" value="sulP"/>
    <property type="match status" value="1"/>
</dbReference>
<feature type="domain" description="STAS" evidence="7">
    <location>
        <begin position="525"/>
        <end position="644"/>
    </location>
</feature>
<dbReference type="InterPro" id="IPR001902">
    <property type="entry name" value="SLC26A/SulP_fam"/>
</dbReference>
<name>A0A1X2IWQ7_9FUNG</name>
<comment type="caution">
    <text evidence="8">The sequence shown here is derived from an EMBL/GenBank/DDBJ whole genome shotgun (WGS) entry which is preliminary data.</text>
</comment>
<organism evidence="8 9">
    <name type="scientific">Absidia repens</name>
    <dbReference type="NCBI Taxonomy" id="90262"/>
    <lineage>
        <taxon>Eukaryota</taxon>
        <taxon>Fungi</taxon>
        <taxon>Fungi incertae sedis</taxon>
        <taxon>Mucoromycota</taxon>
        <taxon>Mucoromycotina</taxon>
        <taxon>Mucoromycetes</taxon>
        <taxon>Mucorales</taxon>
        <taxon>Cunninghamellaceae</taxon>
        <taxon>Absidia</taxon>
    </lineage>
</organism>
<accession>A0A1X2IWQ7</accession>
<evidence type="ECO:0000259" key="7">
    <source>
        <dbReference type="PROSITE" id="PS50801"/>
    </source>
</evidence>
<sequence length="766" mass="83452">MAEEKHGEIFVDYDQISYKEETELFFKHLPGYTREYLVGLFPIAGWIGRYNLMWLVGDLIAGITVGIVVVPQSMAYAKIAMLPPQYGLYTAFVGLCVYCLFATSKDISIGPTAVMSLLVGQTVTRITSESATISATEIAVAFSLLTGAIAMFIGLVRLGILVDFIPACSIAGFMTGSAITITIGQWPKLFGIKGINTQDATYLIFGNFFKHLPNTKVDAAFGLIGLALLYGVRYGCQWLTKRYPKYSTHFFFLSIMRNGVLIILSTLISFLINIGKSTSPISILKEIPAGFQAMGVPRVDTDVISGIASSLPSGVIILILEHVAIAKSFGRINNYTIKPDQEIIAIGFTNIWASFFGAYPSTGSFSRSAIKARSGVKTPIAGIFSGLVVVLSLYALTPAFYYIPDATLAAVVIHAVADLVSGPSYIRRLASVSLWELFVFCVTVIVTFFTTVEYGIYASVGLSIVILLFRIARPRFWALGRVPLASDGPKYVTDDKSAGQQQQRYLYVPHSHPSLGKLVEPLPSGILMCRIDESFTYPNSGYISDRIIAYCQEHTRRGGKILTKGERAWNDDASPAMEAAREQLPLLHALILDVASVNRLDSSGLQAVVDAQSALNRFAGHHVEFHFVNIVHPVIRRALIVAGFGTQPVPGEDGQEILPVVPVSKDGPQQRHRQQKQAHDIEQEASTASHLSSVGDDHDGASSIEKHHADFIDTKSASTTTLSNPIPIPKDVYPFFHWSSDDAVNASLRSLSLRASLPSAEQEAVV</sequence>
<dbReference type="SUPFAM" id="SSF52091">
    <property type="entry name" value="SpoIIaa-like"/>
    <property type="match status" value="1"/>
</dbReference>
<dbReference type="InterPro" id="IPR011547">
    <property type="entry name" value="SLC26A/SulP_dom"/>
</dbReference>
<keyword evidence="9" id="KW-1185">Reference proteome</keyword>
<protein>
    <submittedName>
        <fullName evidence="8">Sulfate transporter family-domain-containing protein</fullName>
    </submittedName>
</protein>
<dbReference type="InterPro" id="IPR002645">
    <property type="entry name" value="STAS_dom"/>
</dbReference>
<keyword evidence="4 6" id="KW-0472">Membrane</keyword>
<evidence type="ECO:0000256" key="4">
    <source>
        <dbReference type="ARBA" id="ARBA00023136"/>
    </source>
</evidence>
<dbReference type="Gene3D" id="3.30.750.24">
    <property type="entry name" value="STAS domain"/>
    <property type="match status" value="1"/>
</dbReference>
<dbReference type="STRING" id="90262.A0A1X2IWQ7"/>
<feature type="transmembrane region" description="Helical" evidence="6">
    <location>
        <begin position="52"/>
        <end position="74"/>
    </location>
</feature>
<evidence type="ECO:0000256" key="2">
    <source>
        <dbReference type="ARBA" id="ARBA00022692"/>
    </source>
</evidence>
<evidence type="ECO:0000256" key="5">
    <source>
        <dbReference type="SAM" id="MobiDB-lite"/>
    </source>
</evidence>
<evidence type="ECO:0000313" key="9">
    <source>
        <dbReference type="Proteomes" id="UP000193560"/>
    </source>
</evidence>
<evidence type="ECO:0000256" key="6">
    <source>
        <dbReference type="SAM" id="Phobius"/>
    </source>
</evidence>